<gene>
    <name evidence="1" type="ORF">CROQUDRAFT_51507</name>
</gene>
<proteinExistence type="predicted"/>
<organism evidence="1 2">
    <name type="scientific">Cronartium quercuum f. sp. fusiforme G11</name>
    <dbReference type="NCBI Taxonomy" id="708437"/>
    <lineage>
        <taxon>Eukaryota</taxon>
        <taxon>Fungi</taxon>
        <taxon>Dikarya</taxon>
        <taxon>Basidiomycota</taxon>
        <taxon>Pucciniomycotina</taxon>
        <taxon>Pucciniomycetes</taxon>
        <taxon>Pucciniales</taxon>
        <taxon>Coleosporiaceae</taxon>
        <taxon>Cronartium</taxon>
    </lineage>
</organism>
<dbReference type="PANTHER" id="PTHR33050">
    <property type="entry name" value="REVERSE TRANSCRIPTASE DOMAIN-CONTAINING PROTEIN"/>
    <property type="match status" value="1"/>
</dbReference>
<dbReference type="EMBL" id="MU167381">
    <property type="protein sequence ID" value="KAG0141549.1"/>
    <property type="molecule type" value="Genomic_DNA"/>
</dbReference>
<comment type="caution">
    <text evidence="1">The sequence shown here is derived from an EMBL/GenBank/DDBJ whole genome shotgun (WGS) entry which is preliminary data.</text>
</comment>
<dbReference type="PANTHER" id="PTHR33050:SF7">
    <property type="entry name" value="RIBONUCLEASE H"/>
    <property type="match status" value="1"/>
</dbReference>
<keyword evidence="2" id="KW-1185">Reference proteome</keyword>
<name>A0A9P6T7I8_9BASI</name>
<dbReference type="OrthoDB" id="2503698at2759"/>
<feature type="non-terminal residue" evidence="1">
    <location>
        <position position="1"/>
    </location>
</feature>
<evidence type="ECO:0000313" key="1">
    <source>
        <dbReference type="EMBL" id="KAG0141549.1"/>
    </source>
</evidence>
<accession>A0A9P6T7I8</accession>
<dbReference type="InterPro" id="IPR052055">
    <property type="entry name" value="Hepadnavirus_pol/RT"/>
</dbReference>
<reference evidence="1" key="1">
    <citation type="submission" date="2013-11" db="EMBL/GenBank/DDBJ databases">
        <title>Genome sequence of the fusiform rust pathogen reveals effectors for host alternation and coevolution with pine.</title>
        <authorList>
            <consortium name="DOE Joint Genome Institute"/>
            <person name="Smith K."/>
            <person name="Pendleton A."/>
            <person name="Kubisiak T."/>
            <person name="Anderson C."/>
            <person name="Salamov A."/>
            <person name="Aerts A."/>
            <person name="Riley R."/>
            <person name="Clum A."/>
            <person name="Lindquist E."/>
            <person name="Ence D."/>
            <person name="Campbell M."/>
            <person name="Kronenberg Z."/>
            <person name="Feau N."/>
            <person name="Dhillon B."/>
            <person name="Hamelin R."/>
            <person name="Burleigh J."/>
            <person name="Smith J."/>
            <person name="Yandell M."/>
            <person name="Nelson C."/>
            <person name="Grigoriev I."/>
            <person name="Davis J."/>
        </authorList>
    </citation>
    <scope>NUCLEOTIDE SEQUENCE</scope>
    <source>
        <strain evidence="1">G11</strain>
    </source>
</reference>
<dbReference type="Proteomes" id="UP000886653">
    <property type="component" value="Unassembled WGS sequence"/>
</dbReference>
<protein>
    <submittedName>
        <fullName evidence="1">Uncharacterized protein</fullName>
    </submittedName>
</protein>
<dbReference type="AlphaFoldDB" id="A0A9P6T7I8"/>
<evidence type="ECO:0000313" key="2">
    <source>
        <dbReference type="Proteomes" id="UP000886653"/>
    </source>
</evidence>
<sequence length="83" mass="9496">HLLIDTAVSFGRVAGCGTFGRVADAWRETILYEFNLVNIFRWVDEAFFLKEFEEVIEMQTTVEKSQELGVKTNINKLAALEPE</sequence>